<keyword evidence="8 10" id="KW-0472">Membrane</keyword>
<dbReference type="GO" id="GO:0016020">
    <property type="term" value="C:membrane"/>
    <property type="evidence" value="ECO:0007669"/>
    <property type="project" value="InterPro"/>
</dbReference>
<dbReference type="EMBL" id="LCJG01000064">
    <property type="protein sequence ID" value="KKT71483.1"/>
    <property type="molecule type" value="Genomic_DNA"/>
</dbReference>
<evidence type="ECO:0000256" key="3">
    <source>
        <dbReference type="ARBA" id="ARBA00022670"/>
    </source>
</evidence>
<sequence length="125" mass="14588">MTVLVDVFLQSYFGSRGWGVFNEGISFGLFAGNNYLSPFVYLFLIIWLTLIYQKNKRWGILSVIWGGIGNLLPRFFMGGVWDYLYFPILVFWFNLSDVLITVGVVWYLWSETRLPDGQVPRLRSK</sequence>
<reference evidence="11 12" key="1">
    <citation type="journal article" date="2015" name="Nature">
        <title>rRNA introns, odd ribosomes, and small enigmatic genomes across a large radiation of phyla.</title>
        <authorList>
            <person name="Brown C.T."/>
            <person name="Hug L.A."/>
            <person name="Thomas B.C."/>
            <person name="Sharon I."/>
            <person name="Castelle C.J."/>
            <person name="Singh A."/>
            <person name="Wilkins M.J."/>
            <person name="Williams K.H."/>
            <person name="Banfield J.F."/>
        </authorList>
    </citation>
    <scope>NUCLEOTIDE SEQUENCE [LARGE SCALE GENOMIC DNA]</scope>
</reference>
<evidence type="ECO:0000256" key="2">
    <source>
        <dbReference type="ARBA" id="ARBA00022475"/>
    </source>
</evidence>
<evidence type="ECO:0000256" key="1">
    <source>
        <dbReference type="ARBA" id="ARBA00006139"/>
    </source>
</evidence>
<feature type="transmembrane region" description="Helical" evidence="10">
    <location>
        <begin position="83"/>
        <end position="109"/>
    </location>
</feature>
<name>A0A0G1JJC5_9BACT</name>
<dbReference type="AlphaFoldDB" id="A0A0G1JJC5"/>
<dbReference type="STRING" id="1618384.UW68_C0064G0004"/>
<dbReference type="GO" id="GO:0004190">
    <property type="term" value="F:aspartic-type endopeptidase activity"/>
    <property type="evidence" value="ECO:0007669"/>
    <property type="project" value="UniProtKB-KW"/>
</dbReference>
<keyword evidence="6" id="KW-0378">Hydrolase</keyword>
<feature type="transmembrane region" description="Helical" evidence="10">
    <location>
        <begin position="35"/>
        <end position="52"/>
    </location>
</feature>
<protein>
    <submittedName>
        <fullName evidence="11">Uncharacterized protein</fullName>
    </submittedName>
</protein>
<gene>
    <name evidence="11" type="ORF">UW68_C0064G0004</name>
</gene>
<keyword evidence="7 10" id="KW-1133">Transmembrane helix</keyword>
<dbReference type="Pfam" id="PF01252">
    <property type="entry name" value="Peptidase_A8"/>
    <property type="match status" value="1"/>
</dbReference>
<dbReference type="Proteomes" id="UP000034835">
    <property type="component" value="Unassembled WGS sequence"/>
</dbReference>
<evidence type="ECO:0000256" key="8">
    <source>
        <dbReference type="ARBA" id="ARBA00023136"/>
    </source>
</evidence>
<evidence type="ECO:0000256" key="9">
    <source>
        <dbReference type="RuleBase" id="RU004181"/>
    </source>
</evidence>
<proteinExistence type="inferred from homology"/>
<dbReference type="GO" id="GO:0006508">
    <property type="term" value="P:proteolysis"/>
    <property type="evidence" value="ECO:0007669"/>
    <property type="project" value="UniProtKB-KW"/>
</dbReference>
<evidence type="ECO:0000256" key="7">
    <source>
        <dbReference type="ARBA" id="ARBA00022989"/>
    </source>
</evidence>
<evidence type="ECO:0000256" key="4">
    <source>
        <dbReference type="ARBA" id="ARBA00022692"/>
    </source>
</evidence>
<evidence type="ECO:0000313" key="11">
    <source>
        <dbReference type="EMBL" id="KKT71483.1"/>
    </source>
</evidence>
<evidence type="ECO:0000313" key="12">
    <source>
        <dbReference type="Proteomes" id="UP000034835"/>
    </source>
</evidence>
<dbReference type="InterPro" id="IPR001872">
    <property type="entry name" value="Peptidase_A8"/>
</dbReference>
<organism evidence="11 12">
    <name type="scientific">Candidatus Collierbacteria bacterium GW2011_GWB1_44_6</name>
    <dbReference type="NCBI Taxonomy" id="1618384"/>
    <lineage>
        <taxon>Bacteria</taxon>
        <taxon>Candidatus Collieribacteriota</taxon>
    </lineage>
</organism>
<keyword evidence="2" id="KW-1003">Cell membrane</keyword>
<dbReference type="PANTHER" id="PTHR33695:SF1">
    <property type="entry name" value="LIPOPROTEIN SIGNAL PEPTIDASE"/>
    <property type="match status" value="1"/>
</dbReference>
<accession>A0A0G1JJC5</accession>
<evidence type="ECO:0000256" key="6">
    <source>
        <dbReference type="ARBA" id="ARBA00022801"/>
    </source>
</evidence>
<evidence type="ECO:0000256" key="5">
    <source>
        <dbReference type="ARBA" id="ARBA00022750"/>
    </source>
</evidence>
<evidence type="ECO:0000256" key="10">
    <source>
        <dbReference type="SAM" id="Phobius"/>
    </source>
</evidence>
<keyword evidence="5" id="KW-0064">Aspartyl protease</keyword>
<keyword evidence="4 10" id="KW-0812">Transmembrane</keyword>
<comment type="similarity">
    <text evidence="1 9">Belongs to the peptidase A8 family.</text>
</comment>
<keyword evidence="3" id="KW-0645">Protease</keyword>
<feature type="transmembrane region" description="Helical" evidence="10">
    <location>
        <begin position="59"/>
        <end position="77"/>
    </location>
</feature>
<dbReference type="PRINTS" id="PR00781">
    <property type="entry name" value="LIPOSIGPTASE"/>
</dbReference>
<comment type="caution">
    <text evidence="11">The sequence shown here is derived from an EMBL/GenBank/DDBJ whole genome shotgun (WGS) entry which is preliminary data.</text>
</comment>
<dbReference type="PANTHER" id="PTHR33695">
    <property type="entry name" value="LIPOPROTEIN SIGNAL PEPTIDASE"/>
    <property type="match status" value="1"/>
</dbReference>